<dbReference type="PROSITE" id="PS51767">
    <property type="entry name" value="PEPTIDASE_A1"/>
    <property type="match status" value="1"/>
</dbReference>
<dbReference type="Proteomes" id="UP000007800">
    <property type="component" value="Unassembled WGS sequence"/>
</dbReference>
<dbReference type="RefSeq" id="XP_002778316.1">
    <property type="nucleotide sequence ID" value="XM_002778270.1"/>
</dbReference>
<keyword evidence="3" id="KW-0732">Signal</keyword>
<dbReference type="InterPro" id="IPR033121">
    <property type="entry name" value="PEPTIDASE_A1"/>
</dbReference>
<dbReference type="GO" id="GO:0006508">
    <property type="term" value="P:proteolysis"/>
    <property type="evidence" value="ECO:0007669"/>
    <property type="project" value="UniProtKB-KW"/>
</dbReference>
<evidence type="ECO:0000256" key="2">
    <source>
        <dbReference type="ARBA" id="ARBA00022670"/>
    </source>
</evidence>
<evidence type="ECO:0000256" key="3">
    <source>
        <dbReference type="ARBA" id="ARBA00022729"/>
    </source>
</evidence>
<gene>
    <name evidence="8" type="ORF">Pmar_PMAR004142</name>
</gene>
<evidence type="ECO:0000259" key="7">
    <source>
        <dbReference type="PROSITE" id="PS51767"/>
    </source>
</evidence>
<dbReference type="Gene3D" id="2.40.70.10">
    <property type="entry name" value="Acid Proteases"/>
    <property type="match status" value="1"/>
</dbReference>
<sequence length="180" mass="19667">MVMHSVAFLCVVSYHQSYTEGSSIEGYWFEDYVSLDDHDELNPAVMTKLGCHTSENKLFYTQKANGIMGMAPSRGGGRTVLETLFDSKENPVDKSLFSMCLATWGGQLVVGGYNATRHTSSVSWAPMSTDRGYYYISIQSLGVYPEDQPSTVKAVTGAKEISTDQASFGDAMVDSGTTYT</sequence>
<feature type="domain" description="Peptidase A1" evidence="7">
    <location>
        <begin position="1"/>
        <end position="180"/>
    </location>
</feature>
<dbReference type="OrthoDB" id="2747330at2759"/>
<dbReference type="PANTHER" id="PTHR47965">
    <property type="entry name" value="ASPARTYL PROTEASE-RELATED"/>
    <property type="match status" value="1"/>
</dbReference>
<dbReference type="Pfam" id="PF00026">
    <property type="entry name" value="Asp"/>
    <property type="match status" value="1"/>
</dbReference>
<keyword evidence="2" id="KW-0645">Protease</keyword>
<evidence type="ECO:0000256" key="6">
    <source>
        <dbReference type="ARBA" id="ARBA00023145"/>
    </source>
</evidence>
<evidence type="ECO:0000313" key="8">
    <source>
        <dbReference type="EMBL" id="EER10111.1"/>
    </source>
</evidence>
<dbReference type="InterPro" id="IPR001461">
    <property type="entry name" value="Aspartic_peptidase_A1"/>
</dbReference>
<dbReference type="EMBL" id="GG677847">
    <property type="protein sequence ID" value="EER10111.1"/>
    <property type="molecule type" value="Genomic_DNA"/>
</dbReference>
<evidence type="ECO:0000256" key="1">
    <source>
        <dbReference type="ARBA" id="ARBA00007447"/>
    </source>
</evidence>
<organism evidence="9">
    <name type="scientific">Perkinsus marinus (strain ATCC 50983 / TXsc)</name>
    <dbReference type="NCBI Taxonomy" id="423536"/>
    <lineage>
        <taxon>Eukaryota</taxon>
        <taxon>Sar</taxon>
        <taxon>Alveolata</taxon>
        <taxon>Perkinsozoa</taxon>
        <taxon>Perkinsea</taxon>
        <taxon>Perkinsida</taxon>
        <taxon>Perkinsidae</taxon>
        <taxon>Perkinsus</taxon>
    </lineage>
</organism>
<dbReference type="OMA" id="DRCGFRE"/>
<dbReference type="PANTHER" id="PTHR47965:SF12">
    <property type="entry name" value="ASPARTIC PROTEINASE 3-RELATED"/>
    <property type="match status" value="1"/>
</dbReference>
<dbReference type="InterPro" id="IPR021109">
    <property type="entry name" value="Peptidase_aspartic_dom_sf"/>
</dbReference>
<evidence type="ECO:0000256" key="5">
    <source>
        <dbReference type="ARBA" id="ARBA00022801"/>
    </source>
</evidence>
<keyword evidence="6" id="KW-0865">Zymogen</keyword>
<evidence type="ECO:0000313" key="9">
    <source>
        <dbReference type="Proteomes" id="UP000007800"/>
    </source>
</evidence>
<comment type="similarity">
    <text evidence="1">Belongs to the peptidase A1 family.</text>
</comment>
<keyword evidence="9" id="KW-1185">Reference proteome</keyword>
<reference evidence="8 9" key="1">
    <citation type="submission" date="2008-07" db="EMBL/GenBank/DDBJ databases">
        <authorList>
            <person name="El-Sayed N."/>
            <person name="Caler E."/>
            <person name="Inman J."/>
            <person name="Amedeo P."/>
            <person name="Hass B."/>
            <person name="Wortman J."/>
        </authorList>
    </citation>
    <scope>NUCLEOTIDE SEQUENCE [LARGE SCALE GENOMIC DNA]</scope>
    <source>
        <strain evidence="9">ATCC 50983 / TXsc</strain>
    </source>
</reference>
<keyword evidence="5" id="KW-0378">Hydrolase</keyword>
<name>C5KZI2_PERM5</name>
<dbReference type="GeneID" id="9038491"/>
<proteinExistence type="inferred from homology"/>
<protein>
    <recommendedName>
        <fullName evidence="7">Peptidase A1 domain-containing protein</fullName>
    </recommendedName>
</protein>
<dbReference type="AlphaFoldDB" id="C5KZI2"/>
<dbReference type="GO" id="GO:0004190">
    <property type="term" value="F:aspartic-type endopeptidase activity"/>
    <property type="evidence" value="ECO:0007669"/>
    <property type="project" value="UniProtKB-KW"/>
</dbReference>
<dbReference type="SUPFAM" id="SSF50630">
    <property type="entry name" value="Acid proteases"/>
    <property type="match status" value="1"/>
</dbReference>
<keyword evidence="4" id="KW-0064">Aspartyl protease</keyword>
<accession>C5KZI2</accession>
<evidence type="ECO:0000256" key="4">
    <source>
        <dbReference type="ARBA" id="ARBA00022750"/>
    </source>
</evidence>
<dbReference type="InParanoid" id="C5KZI2"/>
<dbReference type="MEROPS" id="A01.075"/>